<dbReference type="EMBL" id="PVZS01000028">
    <property type="protein sequence ID" value="PSC03289.1"/>
    <property type="molecule type" value="Genomic_DNA"/>
</dbReference>
<evidence type="ECO:0000313" key="4">
    <source>
        <dbReference type="Proteomes" id="UP000239772"/>
    </source>
</evidence>
<comment type="caution">
    <text evidence="3">The sequence shown here is derived from an EMBL/GenBank/DDBJ whole genome shotgun (WGS) entry which is preliminary data.</text>
</comment>
<name>A0A2T1HP39_9HYPH</name>
<dbReference type="Pfam" id="PF01266">
    <property type="entry name" value="DAO"/>
    <property type="match status" value="1"/>
</dbReference>
<keyword evidence="4" id="KW-1185">Reference proteome</keyword>
<evidence type="ECO:0000313" key="3">
    <source>
        <dbReference type="EMBL" id="PSC03289.1"/>
    </source>
</evidence>
<dbReference type="RefSeq" id="WP_106339132.1">
    <property type="nucleotide sequence ID" value="NZ_PVZS01000028.1"/>
</dbReference>
<dbReference type="GO" id="GO:0005737">
    <property type="term" value="C:cytoplasm"/>
    <property type="evidence" value="ECO:0007669"/>
    <property type="project" value="TreeGrafter"/>
</dbReference>
<dbReference type="InterPro" id="IPR006076">
    <property type="entry name" value="FAD-dep_OxRdtase"/>
</dbReference>
<keyword evidence="1" id="KW-0560">Oxidoreductase</keyword>
<accession>A0A2T1HP39</accession>
<dbReference type="PANTHER" id="PTHR13847:SF289">
    <property type="entry name" value="GLYCINE OXIDASE"/>
    <property type="match status" value="1"/>
</dbReference>
<sequence length="420" mass="45470">MSQNPEAHRRPVDVIVLGAGMVGVSTALAARRRGLEVVLLDRREPGRETSYGNAGIVSSGSVLPLNHPGLWKSLPGYLGNRHPALRYDPFHLIRTMPWSIAFLAHATPVGARRRSTALHGLLQASLALHRRWIREAGAERRLRETGWLKAWRSDSLEPAKREQAALAEFGIGSEILDRQAISGLEPDITPVYAVGLLHTQTASVDSPGEVVAAYAAMFAREGGRIEKTQIQSLSKQGDLWTVETEAGPLTSRHVVVALGPWSADLLRPLGYRVPLGFERGYHREFRAASDRSLRRPIHDVERAFVITPVENGVRVTSGVELAPRDAPSRLDQIEAATAAAQGVLPLGEALGEVWRGARPTLPDSLPAIGPAPRHPGLWLGFGHQHIGFTTGPGTGEALAAMMAGEQPPFDVASFRPARVL</sequence>
<dbReference type="InterPro" id="IPR036188">
    <property type="entry name" value="FAD/NAD-bd_sf"/>
</dbReference>
<evidence type="ECO:0000256" key="1">
    <source>
        <dbReference type="ARBA" id="ARBA00023002"/>
    </source>
</evidence>
<protein>
    <submittedName>
        <fullName evidence="3">Amino acid dehydrogenase</fullName>
    </submittedName>
</protein>
<evidence type="ECO:0000259" key="2">
    <source>
        <dbReference type="Pfam" id="PF01266"/>
    </source>
</evidence>
<dbReference type="OrthoDB" id="9805337at2"/>
<dbReference type="AlphaFoldDB" id="A0A2T1HP39"/>
<reference evidence="4" key="1">
    <citation type="submission" date="2018-03" db="EMBL/GenBank/DDBJ databases">
        <authorList>
            <person name="Sun L."/>
            <person name="Liu H."/>
            <person name="Chen W."/>
            <person name="Huang K."/>
            <person name="Liu W."/>
            <person name="Gao X."/>
        </authorList>
    </citation>
    <scope>NUCLEOTIDE SEQUENCE [LARGE SCALE GENOMIC DNA]</scope>
    <source>
        <strain evidence="4">SH9</strain>
    </source>
</reference>
<dbReference type="PANTHER" id="PTHR13847">
    <property type="entry name" value="SARCOSINE DEHYDROGENASE-RELATED"/>
    <property type="match status" value="1"/>
</dbReference>
<proteinExistence type="predicted"/>
<dbReference type="Gene3D" id="3.50.50.60">
    <property type="entry name" value="FAD/NAD(P)-binding domain"/>
    <property type="match status" value="2"/>
</dbReference>
<dbReference type="Gene3D" id="3.30.9.10">
    <property type="entry name" value="D-Amino Acid Oxidase, subunit A, domain 2"/>
    <property type="match status" value="1"/>
</dbReference>
<gene>
    <name evidence="3" type="ORF">SLNSH_19735</name>
</gene>
<organism evidence="3 4">
    <name type="scientific">Alsobacter soli</name>
    <dbReference type="NCBI Taxonomy" id="2109933"/>
    <lineage>
        <taxon>Bacteria</taxon>
        <taxon>Pseudomonadati</taxon>
        <taxon>Pseudomonadota</taxon>
        <taxon>Alphaproteobacteria</taxon>
        <taxon>Hyphomicrobiales</taxon>
        <taxon>Alsobacteraceae</taxon>
        <taxon>Alsobacter</taxon>
    </lineage>
</organism>
<dbReference type="GO" id="GO:0016491">
    <property type="term" value="F:oxidoreductase activity"/>
    <property type="evidence" value="ECO:0007669"/>
    <property type="project" value="UniProtKB-KW"/>
</dbReference>
<dbReference type="Proteomes" id="UP000239772">
    <property type="component" value="Unassembled WGS sequence"/>
</dbReference>
<dbReference type="SUPFAM" id="SSF54373">
    <property type="entry name" value="FAD-linked reductases, C-terminal domain"/>
    <property type="match status" value="1"/>
</dbReference>
<feature type="domain" description="FAD dependent oxidoreductase" evidence="2">
    <location>
        <begin position="13"/>
        <end position="401"/>
    </location>
</feature>
<dbReference type="SUPFAM" id="SSF51905">
    <property type="entry name" value="FAD/NAD(P)-binding domain"/>
    <property type="match status" value="1"/>
</dbReference>